<dbReference type="PATRIC" id="fig|1184387.3.peg.448"/>
<accession>A0A124FYT3</accession>
<evidence type="ECO:0000259" key="9">
    <source>
        <dbReference type="Pfam" id="PF00361"/>
    </source>
</evidence>
<dbReference type="Pfam" id="PF00361">
    <property type="entry name" value="Proton_antipo_M"/>
    <property type="match status" value="1"/>
</dbReference>
<evidence type="ECO:0000256" key="3">
    <source>
        <dbReference type="ARBA" id="ARBA00022475"/>
    </source>
</evidence>
<name>A0A124FYT3_9BACT</name>
<feature type="transmembrane region" description="Helical" evidence="8">
    <location>
        <begin position="229"/>
        <end position="246"/>
    </location>
</feature>
<dbReference type="PRINTS" id="PR01437">
    <property type="entry name" value="NUOXDRDTASE4"/>
</dbReference>
<dbReference type="InterPro" id="IPR050586">
    <property type="entry name" value="CPA3_Na-H_Antiporter_D"/>
</dbReference>
<dbReference type="GO" id="GO:0005886">
    <property type="term" value="C:plasma membrane"/>
    <property type="evidence" value="ECO:0007669"/>
    <property type="project" value="UniProtKB-SubCell"/>
</dbReference>
<sequence>MNPVWLIAIPLALAFVSAFWRTVSGWALIIAAFFNAFAGVFGVIFLTATSFSIGGWKAPYGISLLVNDATKLLLPIANILFLFAVLSYLRKGEETTKYSVVFLVALASLNGILLTNDLFNLFVFLEIAGISAYLLASTGEGSDSKVASFKYLMIGSVGSLLYLLGVAILYGAAGTLNISELAARVSSGQISGDVTLVSSLLIVAGLGVESKLLPFNGWVPDVLTKSSREATLVLASVYPLAMVYAFSKVILAVGDDRVLHLVVLLGIATVLVGEVIAFGQKSLRRTLAYSSIAQSGLAIFLVGIGSVEAVTGSIMLLINNALSKFMLFSIDDQVIDEAGRDDRDTLYGYGRKSPIVGVTFVVSALSIAGMPLFFGFRGKLNAISASFEASLAVPVLILIAAAIEVTYYFRWIFTFFKPVGTVQAPEKRILPSVEFLAFGLVLSTVIVFLGVSSGEAFTMFERAADSLVNGVLAIGKAILGGM</sequence>
<organism evidence="10 11">
    <name type="scientific">Mesotoga prima</name>
    <dbReference type="NCBI Taxonomy" id="1184387"/>
    <lineage>
        <taxon>Bacteria</taxon>
        <taxon>Thermotogati</taxon>
        <taxon>Thermotogota</taxon>
        <taxon>Thermotogae</taxon>
        <taxon>Kosmotogales</taxon>
        <taxon>Kosmotogaceae</taxon>
        <taxon>Mesotoga</taxon>
    </lineage>
</organism>
<feature type="transmembrane region" description="Helical" evidence="8">
    <location>
        <begin position="258"/>
        <end position="277"/>
    </location>
</feature>
<evidence type="ECO:0000256" key="7">
    <source>
        <dbReference type="RuleBase" id="RU000320"/>
    </source>
</evidence>
<dbReference type="InterPro" id="IPR003918">
    <property type="entry name" value="NADH_UbQ_OxRdtase"/>
</dbReference>
<keyword evidence="5 8" id="KW-1133">Transmembrane helix</keyword>
<feature type="transmembrane region" description="Helical" evidence="8">
    <location>
        <begin position="297"/>
        <end position="318"/>
    </location>
</feature>
<feature type="transmembrane region" description="Helical" evidence="8">
    <location>
        <begin position="148"/>
        <end position="170"/>
    </location>
</feature>
<dbReference type="PANTHER" id="PTHR42703:SF1">
    <property type="entry name" value="NA(+)_H(+) ANTIPORTER SUBUNIT D1"/>
    <property type="match status" value="1"/>
</dbReference>
<evidence type="ECO:0000313" key="10">
    <source>
        <dbReference type="EMBL" id="KUK82147.1"/>
    </source>
</evidence>
<dbReference type="EMBL" id="LGGP01000013">
    <property type="protein sequence ID" value="KUK82147.1"/>
    <property type="molecule type" value="Genomic_DNA"/>
</dbReference>
<feature type="transmembrane region" description="Helical" evidence="8">
    <location>
        <begin position="355"/>
        <end position="376"/>
    </location>
</feature>
<keyword evidence="10" id="KW-0456">Lyase</keyword>
<dbReference type="PANTHER" id="PTHR42703">
    <property type="entry name" value="NADH DEHYDROGENASE"/>
    <property type="match status" value="1"/>
</dbReference>
<feature type="transmembrane region" description="Helical" evidence="8">
    <location>
        <begin position="28"/>
        <end position="51"/>
    </location>
</feature>
<comment type="caution">
    <text evidence="10">The sequence shown here is derived from an EMBL/GenBank/DDBJ whole genome shotgun (WGS) entry which is preliminary data.</text>
</comment>
<evidence type="ECO:0000256" key="5">
    <source>
        <dbReference type="ARBA" id="ARBA00022989"/>
    </source>
</evidence>
<dbReference type="Proteomes" id="UP000054092">
    <property type="component" value="Unassembled WGS sequence"/>
</dbReference>
<feature type="transmembrane region" description="Helical" evidence="8">
    <location>
        <begin position="388"/>
        <end position="409"/>
    </location>
</feature>
<keyword evidence="3" id="KW-1003">Cell membrane</keyword>
<comment type="similarity">
    <text evidence="2">Belongs to the CPA3 antiporters (TC 2.A.63) subunit D family.</text>
</comment>
<evidence type="ECO:0000256" key="2">
    <source>
        <dbReference type="ARBA" id="ARBA00005346"/>
    </source>
</evidence>
<dbReference type="AlphaFoldDB" id="A0A124FYT3"/>
<keyword evidence="6 8" id="KW-0472">Membrane</keyword>
<keyword evidence="4 7" id="KW-0812">Transmembrane</keyword>
<evidence type="ECO:0000313" key="11">
    <source>
        <dbReference type="Proteomes" id="UP000054092"/>
    </source>
</evidence>
<evidence type="ECO:0000256" key="6">
    <source>
        <dbReference type="ARBA" id="ARBA00023136"/>
    </source>
</evidence>
<comment type="subcellular location">
    <subcellularLocation>
        <location evidence="1">Cell membrane</location>
        <topology evidence="1">Multi-pass membrane protein</topology>
    </subcellularLocation>
    <subcellularLocation>
        <location evidence="7">Membrane</location>
        <topology evidence="7">Multi-pass membrane protein</topology>
    </subcellularLocation>
</comment>
<dbReference type="InterPro" id="IPR001750">
    <property type="entry name" value="ND/Mrp_TM"/>
</dbReference>
<proteinExistence type="inferred from homology"/>
<feature type="domain" description="NADH:quinone oxidoreductase/Mrp antiporter transmembrane" evidence="9">
    <location>
        <begin position="116"/>
        <end position="402"/>
    </location>
</feature>
<dbReference type="GO" id="GO:0042773">
    <property type="term" value="P:ATP synthesis coupled electron transport"/>
    <property type="evidence" value="ECO:0007669"/>
    <property type="project" value="InterPro"/>
</dbReference>
<feature type="transmembrane region" description="Helical" evidence="8">
    <location>
        <begin position="429"/>
        <end position="451"/>
    </location>
</feature>
<gene>
    <name evidence="10" type="ORF">XD94_0155</name>
</gene>
<evidence type="ECO:0000256" key="4">
    <source>
        <dbReference type="ARBA" id="ARBA00022692"/>
    </source>
</evidence>
<reference evidence="11" key="1">
    <citation type="journal article" date="2015" name="MBio">
        <title>Genome-Resolved Metagenomic Analysis Reveals Roles for Candidate Phyla and Other Microbial Community Members in Biogeochemical Transformations in Oil Reservoirs.</title>
        <authorList>
            <person name="Hu P."/>
            <person name="Tom L."/>
            <person name="Singh A."/>
            <person name="Thomas B.C."/>
            <person name="Baker B.J."/>
            <person name="Piceno Y.M."/>
            <person name="Andersen G.L."/>
            <person name="Banfield J.F."/>
        </authorList>
    </citation>
    <scope>NUCLEOTIDE SEQUENCE [LARGE SCALE GENOMIC DNA]</scope>
</reference>
<protein>
    <submittedName>
        <fullName evidence="10">Formate hydrogenlyase subunit 3/multisubunit Na+/H+ antiporter, MnhD subunit</fullName>
    </submittedName>
</protein>
<dbReference type="GO" id="GO:0016829">
    <property type="term" value="F:lyase activity"/>
    <property type="evidence" value="ECO:0007669"/>
    <property type="project" value="UniProtKB-KW"/>
</dbReference>
<evidence type="ECO:0000256" key="8">
    <source>
        <dbReference type="SAM" id="Phobius"/>
    </source>
</evidence>
<evidence type="ECO:0000256" key="1">
    <source>
        <dbReference type="ARBA" id="ARBA00004651"/>
    </source>
</evidence>
<feature type="transmembrane region" description="Helical" evidence="8">
    <location>
        <begin position="72"/>
        <end position="89"/>
    </location>
</feature>
<dbReference type="GO" id="GO:0008137">
    <property type="term" value="F:NADH dehydrogenase (ubiquinone) activity"/>
    <property type="evidence" value="ECO:0007669"/>
    <property type="project" value="InterPro"/>
</dbReference>